<dbReference type="AlphaFoldDB" id="A0A9W7ZWT6"/>
<proteinExistence type="predicted"/>
<dbReference type="InterPro" id="IPR013535">
    <property type="entry name" value="PUL_dom"/>
</dbReference>
<dbReference type="Gene3D" id="1.25.10.10">
    <property type="entry name" value="Leucine-rich Repeat Variant"/>
    <property type="match status" value="1"/>
</dbReference>
<dbReference type="EMBL" id="JANBPU010000176">
    <property type="protein sequence ID" value="KAJ1914859.1"/>
    <property type="molecule type" value="Genomic_DNA"/>
</dbReference>
<gene>
    <name evidence="2" type="ORF">H4219_004599</name>
</gene>
<dbReference type="Proteomes" id="UP001150538">
    <property type="component" value="Unassembled WGS sequence"/>
</dbReference>
<feature type="domain" description="PUL" evidence="1">
    <location>
        <begin position="1"/>
        <end position="270"/>
    </location>
</feature>
<accession>A0A9W7ZWT6</accession>
<evidence type="ECO:0000313" key="3">
    <source>
        <dbReference type="Proteomes" id="UP001150538"/>
    </source>
</evidence>
<sequence length="279" mass="31079">MAKMYDALSWEKIFPLLDIIRLLLPYIGNNIFSTKDGKKLLSTIITDGEKNISVLPAPSLLMLLRLSCNLFEFDKMVLLAVDLRKGTSNPEVALSKSSREVVTSLLINSLLHEKDNIRQMASSLAFNFSMWSLITTVGNKSPNSLGEFEYYEKWRKSISDTESDLRNNSVENEEWVSEVVSAVLNALEVEGNSSASKDGESDAKAKSASHQVIVRLLASLANFLYMAPDEVFGIAEALNMDEILKEKEKIKAPGTEADNIKPLVKEIRDLVRFHSSSSD</sequence>
<organism evidence="2 3">
    <name type="scientific">Mycoemilia scoparia</name>
    <dbReference type="NCBI Taxonomy" id="417184"/>
    <lineage>
        <taxon>Eukaryota</taxon>
        <taxon>Fungi</taxon>
        <taxon>Fungi incertae sedis</taxon>
        <taxon>Zoopagomycota</taxon>
        <taxon>Kickxellomycotina</taxon>
        <taxon>Kickxellomycetes</taxon>
        <taxon>Kickxellales</taxon>
        <taxon>Kickxellaceae</taxon>
        <taxon>Mycoemilia</taxon>
    </lineage>
</organism>
<evidence type="ECO:0000313" key="2">
    <source>
        <dbReference type="EMBL" id="KAJ1914859.1"/>
    </source>
</evidence>
<keyword evidence="3" id="KW-1185">Reference proteome</keyword>
<dbReference type="OrthoDB" id="21221at2759"/>
<evidence type="ECO:0000259" key="1">
    <source>
        <dbReference type="PROSITE" id="PS51396"/>
    </source>
</evidence>
<reference evidence="2" key="1">
    <citation type="submission" date="2022-07" db="EMBL/GenBank/DDBJ databases">
        <title>Phylogenomic reconstructions and comparative analyses of Kickxellomycotina fungi.</title>
        <authorList>
            <person name="Reynolds N.K."/>
            <person name="Stajich J.E."/>
            <person name="Barry K."/>
            <person name="Grigoriev I.V."/>
            <person name="Crous P."/>
            <person name="Smith M.E."/>
        </authorList>
    </citation>
    <scope>NUCLEOTIDE SEQUENCE</scope>
    <source>
        <strain evidence="2">NBRC 100468</strain>
    </source>
</reference>
<dbReference type="Pfam" id="PF08324">
    <property type="entry name" value="PUL"/>
    <property type="match status" value="1"/>
</dbReference>
<name>A0A9W7ZWT6_9FUNG</name>
<dbReference type="InterPro" id="IPR011989">
    <property type="entry name" value="ARM-like"/>
</dbReference>
<protein>
    <recommendedName>
        <fullName evidence="1">PUL domain-containing protein</fullName>
    </recommendedName>
</protein>
<comment type="caution">
    <text evidence="2">The sequence shown here is derived from an EMBL/GenBank/DDBJ whole genome shotgun (WGS) entry which is preliminary data.</text>
</comment>
<dbReference type="PROSITE" id="PS51396">
    <property type="entry name" value="PUL"/>
    <property type="match status" value="1"/>
</dbReference>